<dbReference type="WBParaSite" id="PgR014X_g008_t09">
    <property type="protein sequence ID" value="PgR014X_g008_t09"/>
    <property type="gene ID" value="PgR014X_g008"/>
</dbReference>
<keyword evidence="1" id="KW-1185">Reference proteome</keyword>
<evidence type="ECO:0000313" key="1">
    <source>
        <dbReference type="Proteomes" id="UP000887569"/>
    </source>
</evidence>
<name>A0A915ARS1_PARUN</name>
<dbReference type="AlphaFoldDB" id="A0A915ARS1"/>
<proteinExistence type="predicted"/>
<reference evidence="2" key="1">
    <citation type="submission" date="2022-11" db="UniProtKB">
        <authorList>
            <consortium name="WormBaseParasite"/>
        </authorList>
    </citation>
    <scope>IDENTIFICATION</scope>
</reference>
<sequence>LRQCGNYSAGHAYGHDSIAGIPVTTLKIFEPCEDATALEDGSVGINS</sequence>
<dbReference type="Proteomes" id="UP000887569">
    <property type="component" value="Unplaced"/>
</dbReference>
<accession>A0A915ARS1</accession>
<protein>
    <submittedName>
        <fullName evidence="2">Rap-GAP domain-containing protein</fullName>
    </submittedName>
</protein>
<evidence type="ECO:0000313" key="2">
    <source>
        <dbReference type="WBParaSite" id="PgR014X_g008_t09"/>
    </source>
</evidence>
<organism evidence="1 2">
    <name type="scientific">Parascaris univalens</name>
    <name type="common">Nematode worm</name>
    <dbReference type="NCBI Taxonomy" id="6257"/>
    <lineage>
        <taxon>Eukaryota</taxon>
        <taxon>Metazoa</taxon>
        <taxon>Ecdysozoa</taxon>
        <taxon>Nematoda</taxon>
        <taxon>Chromadorea</taxon>
        <taxon>Rhabditida</taxon>
        <taxon>Spirurina</taxon>
        <taxon>Ascaridomorpha</taxon>
        <taxon>Ascaridoidea</taxon>
        <taxon>Ascarididae</taxon>
        <taxon>Parascaris</taxon>
    </lineage>
</organism>